<name>A0A4Q4SX28_9PEZI</name>
<evidence type="ECO:0000313" key="9">
    <source>
        <dbReference type="Proteomes" id="UP000293360"/>
    </source>
</evidence>
<accession>A0A4Q4SX28</accession>
<dbReference type="Proteomes" id="UP000293360">
    <property type="component" value="Unassembled WGS sequence"/>
</dbReference>
<evidence type="ECO:0000256" key="4">
    <source>
        <dbReference type="SAM" id="MobiDB-lite"/>
    </source>
</evidence>
<feature type="region of interest" description="Disordered" evidence="4">
    <location>
        <begin position="476"/>
        <end position="514"/>
    </location>
</feature>
<dbReference type="Gene3D" id="1.10.167.10">
    <property type="entry name" value="Regulator of G-protein Signalling 4, domain 2"/>
    <property type="match status" value="1"/>
</dbReference>
<evidence type="ECO:0000313" key="8">
    <source>
        <dbReference type="EMBL" id="RYO89217.1"/>
    </source>
</evidence>
<sequence length="698" mass="76992">MFFPRLSLWALPSVLSRGANSFQTTEMDRRRSIASIPTGHSPLTVAPPLRSVTASPTSQTSRHHPFRADRLSLRLRSNSGLTFHTNEAVLDRYINYPDSGYSQPFTPKSPAHSEALYEGDATDVTESSPGSLHEDGAWSADGPWSRLPFMDFMGQQAFQMALDNPAISRQLSEYCEDQGCEDDVDFLIKIQEYNQATDDVAAALTVISTSFASAAAKNPLNLPPTLSGQLNADIRRIAHSILPRMESVFYDATRHVRRRIARDAFPGFVQCQFTYCTSLALSSGTWGVGSPKLEYPGLGESFCISAASSPDFAIAATSDAFVAITGYAPSEIISRNWSCMQGPSTDTVTVRRIQRGLLEAREVTELILSYRRDGEPFWSLFSLFPLKDDQGQLLYWLWAQIDVSESVTSWRDLLRVLNRGHNPDAPTEADSLGESTAFSAKRVNREKLLDRADSAIGRDSTTRSASRSAFLQQFRMVQGSPSPSSPATEQYRLAASPSGYSTQRSSEETMPRAGVPSNPPVYSHYFVLACERFAPSSIIERQPTPTPTAGTRRRPSLKLKIAFYSEAAAELLSIRGDATGLGIFQFLEQQGRSPSITKCLKALVRERIEFGKPVGVEILVDPGRGGLFGSRKQNRHASSRPCASADADHVRSGSAEKLERKTTRVSKQEKLITHWTPLKDTKGDVEWVVLILAPRMTT</sequence>
<evidence type="ECO:0000259" key="6">
    <source>
        <dbReference type="PROSITE" id="PS50113"/>
    </source>
</evidence>
<feature type="compositionally biased region" description="Basic and acidic residues" evidence="4">
    <location>
        <begin position="646"/>
        <end position="662"/>
    </location>
</feature>
<feature type="domain" description="PAC" evidence="6">
    <location>
        <begin position="362"/>
        <end position="415"/>
    </location>
</feature>
<proteinExistence type="predicted"/>
<evidence type="ECO:0000256" key="2">
    <source>
        <dbReference type="ARBA" id="ARBA00022643"/>
    </source>
</evidence>
<reference evidence="8 9" key="1">
    <citation type="submission" date="2018-06" db="EMBL/GenBank/DDBJ databases">
        <title>Complete Genomes of Monosporascus.</title>
        <authorList>
            <person name="Robinson A.J."/>
            <person name="Natvig D.O."/>
        </authorList>
    </citation>
    <scope>NUCLEOTIDE SEQUENCE [LARGE SCALE GENOMIC DNA]</scope>
    <source>
        <strain evidence="8 9">CBS 110550</strain>
    </source>
</reference>
<dbReference type="InterPro" id="IPR000700">
    <property type="entry name" value="PAS-assoc_C"/>
</dbReference>
<feature type="region of interest" description="Disordered" evidence="4">
    <location>
        <begin position="22"/>
        <end position="66"/>
    </location>
</feature>
<dbReference type="SUPFAM" id="SSF48097">
    <property type="entry name" value="Regulator of G-protein signaling, RGS"/>
    <property type="match status" value="1"/>
</dbReference>
<comment type="caution">
    <text evidence="8">The sequence shown here is derived from an EMBL/GenBank/DDBJ whole genome shotgun (WGS) entry which is preliminary data.</text>
</comment>
<keyword evidence="5" id="KW-0732">Signal</keyword>
<gene>
    <name evidence="8" type="ORF">DL764_008614</name>
</gene>
<dbReference type="PANTHER" id="PTHR47429">
    <property type="entry name" value="PROTEIN TWIN LOV 1"/>
    <property type="match status" value="1"/>
</dbReference>
<feature type="region of interest" description="Disordered" evidence="4">
    <location>
        <begin position="104"/>
        <end position="136"/>
    </location>
</feature>
<organism evidence="8 9">
    <name type="scientific">Monosporascus ibericus</name>
    <dbReference type="NCBI Taxonomy" id="155417"/>
    <lineage>
        <taxon>Eukaryota</taxon>
        <taxon>Fungi</taxon>
        <taxon>Dikarya</taxon>
        <taxon>Ascomycota</taxon>
        <taxon>Pezizomycotina</taxon>
        <taxon>Sordariomycetes</taxon>
        <taxon>Xylariomycetidae</taxon>
        <taxon>Xylariales</taxon>
        <taxon>Xylariales incertae sedis</taxon>
        <taxon>Monosporascus</taxon>
    </lineage>
</organism>
<dbReference type="NCBIfam" id="TIGR00229">
    <property type="entry name" value="sensory_box"/>
    <property type="match status" value="1"/>
</dbReference>
<dbReference type="Pfam" id="PF13426">
    <property type="entry name" value="PAS_9"/>
    <property type="match status" value="1"/>
</dbReference>
<feature type="signal peptide" evidence="5">
    <location>
        <begin position="1"/>
        <end position="21"/>
    </location>
</feature>
<evidence type="ECO:0008006" key="10">
    <source>
        <dbReference type="Google" id="ProtNLM"/>
    </source>
</evidence>
<dbReference type="Gene3D" id="3.30.450.20">
    <property type="entry name" value="PAS domain"/>
    <property type="match status" value="1"/>
</dbReference>
<dbReference type="PROSITE" id="PS50132">
    <property type="entry name" value="RGS"/>
    <property type="match status" value="1"/>
</dbReference>
<protein>
    <recommendedName>
        <fullName evidence="10">PAC domain-containing protein</fullName>
    </recommendedName>
</protein>
<feature type="compositionally biased region" description="Polar residues" evidence="4">
    <location>
        <begin position="479"/>
        <end position="488"/>
    </location>
</feature>
<dbReference type="GO" id="GO:0005634">
    <property type="term" value="C:nucleus"/>
    <property type="evidence" value="ECO:0007669"/>
    <property type="project" value="TreeGrafter"/>
</dbReference>
<evidence type="ECO:0000256" key="3">
    <source>
        <dbReference type="ARBA" id="ARBA00022991"/>
    </source>
</evidence>
<dbReference type="AlphaFoldDB" id="A0A4Q4SX28"/>
<keyword evidence="2" id="KW-0288">FMN</keyword>
<feature type="domain" description="RGS" evidence="7">
    <location>
        <begin position="157"/>
        <end position="270"/>
    </location>
</feature>
<dbReference type="InterPro" id="IPR016137">
    <property type="entry name" value="RGS"/>
</dbReference>
<dbReference type="STRING" id="155417.A0A4Q4SX28"/>
<dbReference type="PROSITE" id="PS50113">
    <property type="entry name" value="PAC"/>
    <property type="match status" value="1"/>
</dbReference>
<keyword evidence="1" id="KW-0285">Flavoprotein</keyword>
<dbReference type="InterPro" id="IPR036305">
    <property type="entry name" value="RGS_sf"/>
</dbReference>
<dbReference type="PANTHER" id="PTHR47429:SF2">
    <property type="entry name" value="PROTEIN TWIN LOV 1"/>
    <property type="match status" value="1"/>
</dbReference>
<evidence type="ECO:0000259" key="7">
    <source>
        <dbReference type="PROSITE" id="PS50132"/>
    </source>
</evidence>
<dbReference type="InterPro" id="IPR044926">
    <property type="entry name" value="RGS_subdomain_2"/>
</dbReference>
<evidence type="ECO:0000256" key="5">
    <source>
        <dbReference type="SAM" id="SignalP"/>
    </source>
</evidence>
<dbReference type="EMBL" id="QJNU01000699">
    <property type="protein sequence ID" value="RYO89217.1"/>
    <property type="molecule type" value="Genomic_DNA"/>
</dbReference>
<dbReference type="Pfam" id="PF00615">
    <property type="entry name" value="RGS"/>
    <property type="match status" value="1"/>
</dbReference>
<dbReference type="InterPro" id="IPR035965">
    <property type="entry name" value="PAS-like_dom_sf"/>
</dbReference>
<feature type="region of interest" description="Disordered" evidence="4">
    <location>
        <begin position="629"/>
        <end position="662"/>
    </location>
</feature>
<keyword evidence="3" id="KW-0157">Chromophore</keyword>
<dbReference type="InterPro" id="IPR000014">
    <property type="entry name" value="PAS"/>
</dbReference>
<feature type="chain" id="PRO_5020634631" description="PAC domain-containing protein" evidence="5">
    <location>
        <begin position="22"/>
        <end position="698"/>
    </location>
</feature>
<dbReference type="OrthoDB" id="447251at2759"/>
<keyword evidence="9" id="KW-1185">Reference proteome</keyword>
<dbReference type="SUPFAM" id="SSF55785">
    <property type="entry name" value="PYP-like sensor domain (PAS domain)"/>
    <property type="match status" value="1"/>
</dbReference>
<dbReference type="CDD" id="cd00130">
    <property type="entry name" value="PAS"/>
    <property type="match status" value="1"/>
</dbReference>
<evidence type="ECO:0000256" key="1">
    <source>
        <dbReference type="ARBA" id="ARBA00022630"/>
    </source>
</evidence>
<dbReference type="SMART" id="SM00315">
    <property type="entry name" value="RGS"/>
    <property type="match status" value="1"/>
</dbReference>